<reference evidence="3" key="1">
    <citation type="submission" date="2009-09" db="EMBL/GenBank/DDBJ databases">
        <title>The complete chromosome of Sebaldella termitidis ATCC 33386.</title>
        <authorList>
            <consortium name="US DOE Joint Genome Institute (JGI-PGF)"/>
            <person name="Lucas S."/>
            <person name="Copeland A."/>
            <person name="Lapidus A."/>
            <person name="Glavina del Rio T."/>
            <person name="Dalin E."/>
            <person name="Tice H."/>
            <person name="Bruce D."/>
            <person name="Goodwin L."/>
            <person name="Pitluck S."/>
            <person name="Kyrpides N."/>
            <person name="Mavromatis K."/>
            <person name="Ivanova N."/>
            <person name="Mikhailova N."/>
            <person name="Sims D."/>
            <person name="Meincke L."/>
            <person name="Brettin T."/>
            <person name="Detter J.C."/>
            <person name="Han C."/>
            <person name="Larimer F."/>
            <person name="Land M."/>
            <person name="Hauser L."/>
            <person name="Markowitz V."/>
            <person name="Cheng J.F."/>
            <person name="Hugenholtz P."/>
            <person name="Woyke T."/>
            <person name="Wu D."/>
            <person name="Eisen J.A."/>
        </authorList>
    </citation>
    <scope>NUCLEOTIDE SEQUENCE [LARGE SCALE GENOMIC DNA]</scope>
    <source>
        <strain evidence="3">ATCC 33386 / NCTC 11300</strain>
    </source>
</reference>
<keyword evidence="3" id="KW-1185">Reference proteome</keyword>
<dbReference type="AlphaFoldDB" id="D1AJ38"/>
<dbReference type="InterPro" id="IPR007159">
    <property type="entry name" value="SpoVT-AbrB_dom"/>
</dbReference>
<proteinExistence type="predicted"/>
<dbReference type="KEGG" id="str:Sterm_1868"/>
<dbReference type="HOGENOM" id="CLU_158484_4_3_0"/>
<evidence type="ECO:0000259" key="1">
    <source>
        <dbReference type="SMART" id="SM00966"/>
    </source>
</evidence>
<name>D1AJ38_SEBTE</name>
<feature type="domain" description="SpoVT-AbrB" evidence="1">
    <location>
        <begin position="12"/>
        <end position="56"/>
    </location>
</feature>
<dbReference type="EMBL" id="CP001739">
    <property type="protein sequence ID" value="ACZ08726.1"/>
    <property type="molecule type" value="Genomic_DNA"/>
</dbReference>
<dbReference type="Pfam" id="PF04014">
    <property type="entry name" value="MazE_antitoxin"/>
    <property type="match status" value="1"/>
</dbReference>
<dbReference type="GO" id="GO:0003677">
    <property type="term" value="F:DNA binding"/>
    <property type="evidence" value="ECO:0007669"/>
    <property type="project" value="InterPro"/>
</dbReference>
<dbReference type="RefSeq" id="WP_012861320.1">
    <property type="nucleotide sequence ID" value="NC_013517.1"/>
</dbReference>
<accession>D1AJ38</accession>
<dbReference type="Gene3D" id="2.10.260.10">
    <property type="match status" value="1"/>
</dbReference>
<dbReference type="Proteomes" id="UP000000845">
    <property type="component" value="Chromosome"/>
</dbReference>
<gene>
    <name evidence="2" type="ordered locus">Sterm_1868</name>
</gene>
<dbReference type="eggNOG" id="COG2002">
    <property type="taxonomic scope" value="Bacteria"/>
</dbReference>
<protein>
    <submittedName>
        <fullName evidence="2">Transcriptional regulator, AbrB family</fullName>
    </submittedName>
</protein>
<organism evidence="2 3">
    <name type="scientific">Sebaldella termitidis (strain ATCC 33386 / NCTC 11300)</name>
    <dbReference type="NCBI Taxonomy" id="526218"/>
    <lineage>
        <taxon>Bacteria</taxon>
        <taxon>Fusobacteriati</taxon>
        <taxon>Fusobacteriota</taxon>
        <taxon>Fusobacteriia</taxon>
        <taxon>Fusobacteriales</taxon>
        <taxon>Leptotrichiaceae</taxon>
        <taxon>Sebaldella</taxon>
    </lineage>
</organism>
<dbReference type="STRING" id="526218.Sterm_1868"/>
<evidence type="ECO:0000313" key="2">
    <source>
        <dbReference type="EMBL" id="ACZ08726.1"/>
    </source>
</evidence>
<dbReference type="SMART" id="SM00966">
    <property type="entry name" value="SpoVT_AbrB"/>
    <property type="match status" value="1"/>
</dbReference>
<dbReference type="NCBIfam" id="TIGR01439">
    <property type="entry name" value="lp_hng_hel_AbrB"/>
    <property type="match status" value="1"/>
</dbReference>
<evidence type="ECO:0000313" key="3">
    <source>
        <dbReference type="Proteomes" id="UP000000845"/>
    </source>
</evidence>
<dbReference type="InterPro" id="IPR037914">
    <property type="entry name" value="SpoVT-AbrB_sf"/>
</dbReference>
<sequence length="75" mass="8342">MKAPEGKYAWSAKVGEKGQIVIPKEAREIFNIKPGDTLLLLGDIKRGIAIVNDEKLKHIFSDIFDENTAGDDKED</sequence>
<dbReference type="SUPFAM" id="SSF89447">
    <property type="entry name" value="AbrB/MazE/MraZ-like"/>
    <property type="match status" value="1"/>
</dbReference>
<reference evidence="2 3" key="2">
    <citation type="journal article" date="2010" name="Stand. Genomic Sci.">
        <title>Complete genome sequence of Sebaldella termitidis type strain (NCTC 11300).</title>
        <authorList>
            <person name="Harmon-Smith M."/>
            <person name="Celia L."/>
            <person name="Chertkov O."/>
            <person name="Lapidus A."/>
            <person name="Copeland A."/>
            <person name="Glavina Del Rio T."/>
            <person name="Nolan M."/>
            <person name="Lucas S."/>
            <person name="Tice H."/>
            <person name="Cheng J.F."/>
            <person name="Han C."/>
            <person name="Detter J.C."/>
            <person name="Bruce D."/>
            <person name="Goodwin L."/>
            <person name="Pitluck S."/>
            <person name="Pati A."/>
            <person name="Liolios K."/>
            <person name="Ivanova N."/>
            <person name="Mavromatis K."/>
            <person name="Mikhailova N."/>
            <person name="Chen A."/>
            <person name="Palaniappan K."/>
            <person name="Land M."/>
            <person name="Hauser L."/>
            <person name="Chang Y.J."/>
            <person name="Jeffries C.D."/>
            <person name="Brettin T."/>
            <person name="Goker M."/>
            <person name="Beck B."/>
            <person name="Bristow J."/>
            <person name="Eisen J.A."/>
            <person name="Markowitz V."/>
            <person name="Hugenholtz P."/>
            <person name="Kyrpides N.C."/>
            <person name="Klenk H.P."/>
            <person name="Chen F."/>
        </authorList>
    </citation>
    <scope>NUCLEOTIDE SEQUENCE [LARGE SCALE GENOMIC DNA]</scope>
    <source>
        <strain evidence="3">ATCC 33386 / NCTC 11300</strain>
    </source>
</reference>